<feature type="domain" description="Rhodanese" evidence="1">
    <location>
        <begin position="51"/>
        <end position="134"/>
    </location>
</feature>
<name>A0A1S7DSP9_RIEAN</name>
<sequence length="137" mass="14999">MKVIHQMILGGGLALGLASCQTTGKAKNTRIVVCELDIEITSKADIAKIINAPKSILVDVRTPEEFAEGSANGAINIPLDQLENHLDKLNSSQDIVLFCRSGRRSEEAKTILEKHGFKKVYNAGAWNKVKNLQKETK</sequence>
<dbReference type="PROSITE" id="PS50206">
    <property type="entry name" value="RHODANESE_3"/>
    <property type="match status" value="1"/>
</dbReference>
<dbReference type="SUPFAM" id="SSF52821">
    <property type="entry name" value="Rhodanese/Cell cycle control phosphatase"/>
    <property type="match status" value="1"/>
</dbReference>
<dbReference type="PANTHER" id="PTHR43031:SF1">
    <property type="entry name" value="PYRIDINE NUCLEOTIDE-DISULPHIDE OXIDOREDUCTASE"/>
    <property type="match status" value="1"/>
</dbReference>
<evidence type="ECO:0000313" key="3">
    <source>
        <dbReference type="Proteomes" id="UP000189883"/>
    </source>
</evidence>
<dbReference type="PROSITE" id="PS51257">
    <property type="entry name" value="PROKAR_LIPOPROTEIN"/>
    <property type="match status" value="1"/>
</dbReference>
<dbReference type="Gene3D" id="3.40.250.10">
    <property type="entry name" value="Rhodanese-like domain"/>
    <property type="match status" value="1"/>
</dbReference>
<accession>A0A1S7DSP9</accession>
<dbReference type="RefSeq" id="WP_052911518.1">
    <property type="nucleotide sequence ID" value="NZ_CP011859.1"/>
</dbReference>
<dbReference type="AlphaFoldDB" id="A0A1S7DSP9"/>
<dbReference type="InterPro" id="IPR050229">
    <property type="entry name" value="GlpE_sulfurtransferase"/>
</dbReference>
<organism evidence="2 3">
    <name type="scientific">Riemerella anatipestifer</name>
    <name type="common">Moraxella anatipestifer</name>
    <dbReference type="NCBI Taxonomy" id="34085"/>
    <lineage>
        <taxon>Bacteria</taxon>
        <taxon>Pseudomonadati</taxon>
        <taxon>Bacteroidota</taxon>
        <taxon>Flavobacteriia</taxon>
        <taxon>Flavobacteriales</taxon>
        <taxon>Weeksellaceae</taxon>
        <taxon>Riemerella</taxon>
    </lineage>
</organism>
<dbReference type="SMART" id="SM00450">
    <property type="entry name" value="RHOD"/>
    <property type="match status" value="1"/>
</dbReference>
<keyword evidence="2" id="KW-0808">Transferase</keyword>
<dbReference type="PANTHER" id="PTHR43031">
    <property type="entry name" value="FAD-DEPENDENT OXIDOREDUCTASE"/>
    <property type="match status" value="1"/>
</dbReference>
<dbReference type="Pfam" id="PF00581">
    <property type="entry name" value="Rhodanese"/>
    <property type="match status" value="1"/>
</dbReference>
<evidence type="ECO:0000313" key="2">
    <source>
        <dbReference type="EMBL" id="AQY22140.1"/>
    </source>
</evidence>
<dbReference type="CDD" id="cd00158">
    <property type="entry name" value="RHOD"/>
    <property type="match status" value="1"/>
</dbReference>
<dbReference type="InterPro" id="IPR001763">
    <property type="entry name" value="Rhodanese-like_dom"/>
</dbReference>
<dbReference type="Proteomes" id="UP000189883">
    <property type="component" value="Chromosome"/>
</dbReference>
<reference evidence="2 3" key="1">
    <citation type="submission" date="2015-06" db="EMBL/GenBank/DDBJ databases">
        <title>R. anatipestifer strain HXb2 is the most virulent strain so far, and the genome sequence would help us uncover the pathogenesis.</title>
        <authorList>
            <person name="Hu Q."/>
            <person name="Qi J."/>
            <person name="Bo H."/>
            <person name="Liu G."/>
            <person name="Tao M."/>
            <person name="Ding Y."/>
            <person name="Xue Y."/>
        </authorList>
    </citation>
    <scope>NUCLEOTIDE SEQUENCE [LARGE SCALE GENOMIC DNA]</scope>
    <source>
        <strain evidence="2 3">HXb2</strain>
    </source>
</reference>
<evidence type="ECO:0000259" key="1">
    <source>
        <dbReference type="PROSITE" id="PS50206"/>
    </source>
</evidence>
<dbReference type="InterPro" id="IPR036873">
    <property type="entry name" value="Rhodanese-like_dom_sf"/>
</dbReference>
<dbReference type="EMBL" id="CP011859">
    <property type="protein sequence ID" value="AQY22140.1"/>
    <property type="molecule type" value="Genomic_DNA"/>
</dbReference>
<protein>
    <submittedName>
        <fullName evidence="2">Thiosulfate sulfurtransferase PspE</fullName>
    </submittedName>
</protein>
<proteinExistence type="predicted"/>
<gene>
    <name evidence="2" type="primary">pspE</name>
    <name evidence="2" type="ORF">AB406_1192</name>
</gene>
<dbReference type="GO" id="GO:0016740">
    <property type="term" value="F:transferase activity"/>
    <property type="evidence" value="ECO:0007669"/>
    <property type="project" value="UniProtKB-KW"/>
</dbReference>